<dbReference type="InterPro" id="IPR004792">
    <property type="entry name" value="BaiN-like"/>
</dbReference>
<keyword evidence="2" id="KW-0285">Flavoprotein</keyword>
<evidence type="ECO:0000256" key="4">
    <source>
        <dbReference type="SAM" id="Phobius"/>
    </source>
</evidence>
<evidence type="ECO:0000259" key="6">
    <source>
        <dbReference type="Pfam" id="PF22780"/>
    </source>
</evidence>
<keyword evidence="4" id="KW-0812">Transmembrane</keyword>
<dbReference type="InterPro" id="IPR036188">
    <property type="entry name" value="FAD/NAD-bd_sf"/>
</dbReference>
<dbReference type="InterPro" id="IPR022460">
    <property type="entry name" value="Flavoprotein_PP4765"/>
</dbReference>
<reference evidence="7 8" key="1">
    <citation type="submission" date="2024-07" db="EMBL/GenBank/DDBJ databases">
        <authorList>
            <person name="Ren Q."/>
        </authorList>
    </citation>
    <scope>NUCLEOTIDE SEQUENCE [LARGE SCALE GENOMIC DNA]</scope>
    <source>
        <strain evidence="7 8">REN37</strain>
    </source>
</reference>
<evidence type="ECO:0000256" key="2">
    <source>
        <dbReference type="ARBA" id="ARBA00022630"/>
    </source>
</evidence>
<evidence type="ECO:0000256" key="1">
    <source>
        <dbReference type="ARBA" id="ARBA00001974"/>
    </source>
</evidence>
<evidence type="ECO:0000259" key="5">
    <source>
        <dbReference type="Pfam" id="PF03486"/>
    </source>
</evidence>
<dbReference type="PRINTS" id="PR00419">
    <property type="entry name" value="ADXRDTASE"/>
</dbReference>
<dbReference type="Gene3D" id="2.40.30.10">
    <property type="entry name" value="Translation factors"/>
    <property type="match status" value="1"/>
</dbReference>
<dbReference type="Gene3D" id="3.50.50.60">
    <property type="entry name" value="FAD/NAD(P)-binding domain"/>
    <property type="match status" value="1"/>
</dbReference>
<dbReference type="PANTHER" id="PTHR42887">
    <property type="entry name" value="OS12G0638800 PROTEIN"/>
    <property type="match status" value="1"/>
</dbReference>
<dbReference type="Gene3D" id="1.10.8.260">
    <property type="entry name" value="HI0933 insert domain-like"/>
    <property type="match status" value="1"/>
</dbReference>
<dbReference type="PANTHER" id="PTHR42887:SF1">
    <property type="entry name" value="BLR3961 PROTEIN"/>
    <property type="match status" value="1"/>
</dbReference>
<dbReference type="InterPro" id="IPR055178">
    <property type="entry name" value="RsdA/BaiN/AoA(So)-like_dom"/>
</dbReference>
<dbReference type="Proteomes" id="UP001562065">
    <property type="component" value="Unassembled WGS sequence"/>
</dbReference>
<gene>
    <name evidence="7" type="ORF">AB5I84_06675</name>
</gene>
<name>A0ABV4AJ86_9GAMM</name>
<organism evidence="7 8">
    <name type="scientific">Isoalcanivorax beigongshangi</name>
    <dbReference type="NCBI Taxonomy" id="3238810"/>
    <lineage>
        <taxon>Bacteria</taxon>
        <taxon>Pseudomonadati</taxon>
        <taxon>Pseudomonadota</taxon>
        <taxon>Gammaproteobacteria</taxon>
        <taxon>Oceanospirillales</taxon>
        <taxon>Alcanivoracaceae</taxon>
        <taxon>Isoalcanivorax</taxon>
    </lineage>
</organism>
<sequence>MAPVLIASENPMEQQPTSPWVAVIGAGPAGLKAAEHLSAAGVPVVLYDRMPSFGRKFLMAGVGGMNITHSEPLPQFIERYREAAPWVAHWLAALPPSTLQPWMQSLGIDSFVGSSGRVFPQQMKAAPLLRAWLQQLRRQGVRTQVRHRWSGWDAEGALRFETPTGALQCRPSATVLALGAASWPQLGADGSWVPWLQQRGVTLAPWQPANCGFRVPWSAGFRDQHAGAPLKHVAALWQDYAGQPQRRLGEAVVSADGIEGSLVYAASADLRRQLPGILTLDLLPHLTREQLVGKLAAPRGKRSWSTHLRKVLQGDAVKAALLRELTPPSTDPLTVATALKALPVPLQQPAPLEQAISCAGGVPRAALTPQLMLSACPGVFCAGEMLDWEAPTGGYLLSACLASGAVAAAGVLAWLTDHAR</sequence>
<evidence type="ECO:0000313" key="8">
    <source>
        <dbReference type="Proteomes" id="UP001562065"/>
    </source>
</evidence>
<comment type="cofactor">
    <cofactor evidence="1">
        <name>FAD</name>
        <dbReference type="ChEBI" id="CHEBI:57692"/>
    </cofactor>
</comment>
<feature type="transmembrane region" description="Helical" evidence="4">
    <location>
        <begin position="395"/>
        <end position="415"/>
    </location>
</feature>
<dbReference type="SUPFAM" id="SSF160996">
    <property type="entry name" value="HI0933 insert domain-like"/>
    <property type="match status" value="1"/>
</dbReference>
<feature type="domain" description="RsdA/BaiN/AoA(So)-like Rossmann fold-like" evidence="5">
    <location>
        <begin position="21"/>
        <end position="409"/>
    </location>
</feature>
<proteinExistence type="predicted"/>
<evidence type="ECO:0000313" key="7">
    <source>
        <dbReference type="EMBL" id="MEY1661831.1"/>
    </source>
</evidence>
<comment type="caution">
    <text evidence="7">The sequence shown here is derived from an EMBL/GenBank/DDBJ whole genome shotgun (WGS) entry which is preliminary data.</text>
</comment>
<dbReference type="EMBL" id="JBGCUO010000001">
    <property type="protein sequence ID" value="MEY1661831.1"/>
    <property type="molecule type" value="Genomic_DNA"/>
</dbReference>
<keyword evidence="8" id="KW-1185">Reference proteome</keyword>
<keyword evidence="4" id="KW-1133">Transmembrane helix</keyword>
<dbReference type="NCBIfam" id="TIGR00275">
    <property type="entry name" value="aminoacetone oxidase family FAD-binding enzyme"/>
    <property type="match status" value="1"/>
</dbReference>
<accession>A0ABV4AJ86</accession>
<protein>
    <submittedName>
        <fullName evidence="7">TIGR03862 family flavoprotein</fullName>
    </submittedName>
</protein>
<feature type="domain" description="RsdA/BaiN/AoA(So)-like insert" evidence="6">
    <location>
        <begin position="207"/>
        <end position="357"/>
    </location>
</feature>
<dbReference type="Pfam" id="PF22780">
    <property type="entry name" value="HI0933_like_1st"/>
    <property type="match status" value="1"/>
</dbReference>
<dbReference type="InterPro" id="IPR057661">
    <property type="entry name" value="RsdA/BaiN/AoA(So)_Rossmann"/>
</dbReference>
<dbReference type="InterPro" id="IPR023166">
    <property type="entry name" value="BaiN-like_dom_sf"/>
</dbReference>
<evidence type="ECO:0000256" key="3">
    <source>
        <dbReference type="ARBA" id="ARBA00022827"/>
    </source>
</evidence>
<keyword evidence="4" id="KW-0472">Membrane</keyword>
<dbReference type="RefSeq" id="WP_369455080.1">
    <property type="nucleotide sequence ID" value="NZ_JBGCUO010000001.1"/>
</dbReference>
<dbReference type="Pfam" id="PF03486">
    <property type="entry name" value="HI0933_like"/>
    <property type="match status" value="1"/>
</dbReference>
<keyword evidence="3" id="KW-0274">FAD</keyword>
<dbReference type="SUPFAM" id="SSF51905">
    <property type="entry name" value="FAD/NAD(P)-binding domain"/>
    <property type="match status" value="1"/>
</dbReference>
<dbReference type="NCBIfam" id="TIGR03862">
    <property type="entry name" value="flavo_PP4765"/>
    <property type="match status" value="1"/>
</dbReference>